<protein>
    <submittedName>
        <fullName evidence="4">CHCH domain-containing protein</fullName>
    </submittedName>
</protein>
<dbReference type="GO" id="GO:0003723">
    <property type="term" value="F:RNA binding"/>
    <property type="evidence" value="ECO:0007669"/>
    <property type="project" value="TreeGrafter"/>
</dbReference>
<dbReference type="PROSITE" id="PS51808">
    <property type="entry name" value="CHCH"/>
    <property type="match status" value="1"/>
</dbReference>
<dbReference type="GO" id="GO:0032543">
    <property type="term" value="P:mitochondrial translation"/>
    <property type="evidence" value="ECO:0007669"/>
    <property type="project" value="InterPro"/>
</dbReference>
<evidence type="ECO:0000256" key="1">
    <source>
        <dbReference type="ARBA" id="ARBA00023157"/>
    </source>
</evidence>
<name>A0A8X6HD68_TRICU</name>
<proteinExistence type="predicted"/>
<keyword evidence="5" id="KW-1185">Reference proteome</keyword>
<keyword evidence="1" id="KW-1015">Disulfide bond</keyword>
<comment type="caution">
    <text evidence="4">The sequence shown here is derived from an EMBL/GenBank/DDBJ whole genome shotgun (WGS) entry which is preliminary data.</text>
</comment>
<reference evidence="4" key="1">
    <citation type="submission" date="2020-07" db="EMBL/GenBank/DDBJ databases">
        <title>Multicomponent nature underlies the extraordinary mechanical properties of spider dragline silk.</title>
        <authorList>
            <person name="Kono N."/>
            <person name="Nakamura H."/>
            <person name="Mori M."/>
            <person name="Yoshida Y."/>
            <person name="Ohtoshi R."/>
            <person name="Malay A.D."/>
            <person name="Moran D.A.P."/>
            <person name="Tomita M."/>
            <person name="Numata K."/>
            <person name="Arakawa K."/>
        </authorList>
    </citation>
    <scope>NUCLEOTIDE SEQUENCE</scope>
</reference>
<dbReference type="GO" id="GO:0005654">
    <property type="term" value="C:nucleoplasm"/>
    <property type="evidence" value="ECO:0007669"/>
    <property type="project" value="TreeGrafter"/>
</dbReference>
<evidence type="ECO:0000313" key="5">
    <source>
        <dbReference type="Proteomes" id="UP000887116"/>
    </source>
</evidence>
<dbReference type="Pfam" id="PF06747">
    <property type="entry name" value="CHCH"/>
    <property type="match status" value="1"/>
</dbReference>
<dbReference type="SUPFAM" id="SSF47072">
    <property type="entry name" value="Cysteine alpha-hairpin motif"/>
    <property type="match status" value="1"/>
</dbReference>
<evidence type="ECO:0000256" key="2">
    <source>
        <dbReference type="SAM" id="MobiDB-lite"/>
    </source>
</evidence>
<feature type="domain" description="CHCH" evidence="3">
    <location>
        <begin position="48"/>
        <end position="81"/>
    </location>
</feature>
<dbReference type="PANTHER" id="PTHR31278:SF2">
    <property type="entry name" value="SMALL RIBOSOMAL SUBUNIT PROTEIN MS37"/>
    <property type="match status" value="1"/>
</dbReference>
<dbReference type="GO" id="GO:0005761">
    <property type="term" value="C:mitochondrial ribosome"/>
    <property type="evidence" value="ECO:0007669"/>
    <property type="project" value="InterPro"/>
</dbReference>
<accession>A0A8X6HD68</accession>
<dbReference type="InterPro" id="IPR009069">
    <property type="entry name" value="Cys_alpha_HP_mot_SF"/>
</dbReference>
<dbReference type="OrthoDB" id="5825849at2759"/>
<dbReference type="EMBL" id="BMAO01027996">
    <property type="protein sequence ID" value="GFR21193.1"/>
    <property type="molecule type" value="Genomic_DNA"/>
</dbReference>
<dbReference type="PANTHER" id="PTHR31278">
    <property type="entry name" value="CHCHD1"/>
    <property type="match status" value="1"/>
</dbReference>
<evidence type="ECO:0000259" key="3">
    <source>
        <dbReference type="Pfam" id="PF06747"/>
    </source>
</evidence>
<feature type="region of interest" description="Disordered" evidence="2">
    <location>
        <begin position="1"/>
        <end position="23"/>
    </location>
</feature>
<dbReference type="AlphaFoldDB" id="A0A8X6HD68"/>
<evidence type="ECO:0000313" key="4">
    <source>
        <dbReference type="EMBL" id="GFR21193.1"/>
    </source>
</evidence>
<dbReference type="InterPro" id="IPR033620">
    <property type="entry name" value="Ribosomal_mS37_met"/>
</dbReference>
<dbReference type="InterPro" id="IPR010625">
    <property type="entry name" value="CHCH"/>
</dbReference>
<dbReference type="Proteomes" id="UP000887116">
    <property type="component" value="Unassembled WGS sequence"/>
</dbReference>
<sequence length="128" mass="15006">MALPMWVKLPKRGRQPQNEKKVPFREEWPMTLENKVSTRRGKTKDVPCLTETLAFITCLKDNNNAQELCKAQSEAVQKCYHNHLAYKEELQKKKKTSRDFVPEISAKDMDPVQLNKFLSHFPHKLKKP</sequence>
<gene>
    <name evidence="4" type="primary">AVEN_227295_1</name>
    <name evidence="4" type="ORF">TNCT_125491</name>
</gene>
<organism evidence="4 5">
    <name type="scientific">Trichonephila clavata</name>
    <name type="common">Joro spider</name>
    <name type="synonym">Nephila clavata</name>
    <dbReference type="NCBI Taxonomy" id="2740835"/>
    <lineage>
        <taxon>Eukaryota</taxon>
        <taxon>Metazoa</taxon>
        <taxon>Ecdysozoa</taxon>
        <taxon>Arthropoda</taxon>
        <taxon>Chelicerata</taxon>
        <taxon>Arachnida</taxon>
        <taxon>Araneae</taxon>
        <taxon>Araneomorphae</taxon>
        <taxon>Entelegynae</taxon>
        <taxon>Araneoidea</taxon>
        <taxon>Nephilidae</taxon>
        <taxon>Trichonephila</taxon>
    </lineage>
</organism>